<dbReference type="HOGENOM" id="CLU_2242554_0_0_1"/>
<dbReference type="InParanoid" id="H2ZCY5"/>
<proteinExistence type="predicted"/>
<name>H2ZCY5_CIOSA</name>
<reference evidence="2" key="1">
    <citation type="submission" date="2003-08" db="EMBL/GenBank/DDBJ databases">
        <authorList>
            <person name="Birren B."/>
            <person name="Nusbaum C."/>
            <person name="Abebe A."/>
            <person name="Abouelleil A."/>
            <person name="Adekoya E."/>
            <person name="Ait-zahra M."/>
            <person name="Allen N."/>
            <person name="Allen T."/>
            <person name="An P."/>
            <person name="Anderson M."/>
            <person name="Anderson S."/>
            <person name="Arachchi H."/>
            <person name="Armbruster J."/>
            <person name="Bachantsang P."/>
            <person name="Baldwin J."/>
            <person name="Barry A."/>
            <person name="Bayul T."/>
            <person name="Blitshsteyn B."/>
            <person name="Bloom T."/>
            <person name="Blye J."/>
            <person name="Boguslavskiy L."/>
            <person name="Borowsky M."/>
            <person name="Boukhgalter B."/>
            <person name="Brunache A."/>
            <person name="Butler J."/>
            <person name="Calixte N."/>
            <person name="Calvo S."/>
            <person name="Camarata J."/>
            <person name="Campo K."/>
            <person name="Chang J."/>
            <person name="Cheshatsang Y."/>
            <person name="Citroen M."/>
            <person name="Collymore A."/>
            <person name="Considine T."/>
            <person name="Cook A."/>
            <person name="Cooke P."/>
            <person name="Corum B."/>
            <person name="Cuomo C."/>
            <person name="David R."/>
            <person name="Dawoe T."/>
            <person name="Degray S."/>
            <person name="Dodge S."/>
            <person name="Dooley K."/>
            <person name="Dorje P."/>
            <person name="Dorjee K."/>
            <person name="Dorris L."/>
            <person name="Duffey N."/>
            <person name="Dupes A."/>
            <person name="Elkins T."/>
            <person name="Engels R."/>
            <person name="Erickson J."/>
            <person name="Farina A."/>
            <person name="Faro S."/>
            <person name="Ferreira P."/>
            <person name="Fischer H."/>
            <person name="Fitzgerald M."/>
            <person name="Foley K."/>
            <person name="Gage D."/>
            <person name="Galagan J."/>
            <person name="Gearin G."/>
            <person name="Gnerre S."/>
            <person name="Gnirke A."/>
            <person name="Goyette A."/>
            <person name="Graham J."/>
            <person name="Grandbois E."/>
            <person name="Gyaltsen K."/>
            <person name="Hafez N."/>
            <person name="Hagopian D."/>
            <person name="Hagos B."/>
            <person name="Hall J."/>
            <person name="Hatcher B."/>
            <person name="Heller A."/>
            <person name="Higgins H."/>
            <person name="Honan T."/>
            <person name="Horn A."/>
            <person name="Houde N."/>
            <person name="Hughes L."/>
            <person name="Hulme W."/>
            <person name="Husby E."/>
            <person name="Iliev I."/>
            <person name="Jaffe D."/>
            <person name="Jones C."/>
            <person name="Kamal M."/>
            <person name="Kamat A."/>
            <person name="Kamvysselis M."/>
            <person name="Karlsson E."/>
            <person name="Kells C."/>
            <person name="Kieu A."/>
            <person name="Kisner P."/>
            <person name="Kodira C."/>
            <person name="Kulbokas E."/>
            <person name="Labutti K."/>
            <person name="Lama D."/>
            <person name="Landers T."/>
            <person name="Leger J."/>
            <person name="Levine S."/>
            <person name="Lewis D."/>
            <person name="Lewis T."/>
            <person name="Lindblad-toh K."/>
            <person name="Liu X."/>
            <person name="Lokyitsang T."/>
            <person name="Lokyitsang Y."/>
            <person name="Lucien O."/>
            <person name="Lui A."/>
            <person name="Ma L.J."/>
            <person name="Mabbitt R."/>
            <person name="Macdonald J."/>
            <person name="Maclean C."/>
            <person name="Major J."/>
            <person name="Manning J."/>
            <person name="Marabella R."/>
            <person name="Maru K."/>
            <person name="Matthews C."/>
            <person name="Mauceli E."/>
            <person name="Mccarthy M."/>
            <person name="Mcdonough S."/>
            <person name="Mcghee T."/>
            <person name="Meldrim J."/>
            <person name="Meneus L."/>
            <person name="Mesirov J."/>
            <person name="Mihalev A."/>
            <person name="Mihova T."/>
            <person name="Mikkelsen T."/>
            <person name="Mlenga V."/>
            <person name="Moru K."/>
            <person name="Mozes J."/>
            <person name="Mulrain L."/>
            <person name="Munson G."/>
            <person name="Naylor J."/>
            <person name="Newes C."/>
            <person name="Nguyen C."/>
            <person name="Nguyen N."/>
            <person name="Nguyen T."/>
            <person name="Nicol R."/>
            <person name="Nielsen C."/>
            <person name="Nizzari M."/>
            <person name="Norbu C."/>
            <person name="Norbu N."/>
            <person name="O'donnell P."/>
            <person name="Okoawo O."/>
            <person name="O'leary S."/>
            <person name="Omotosho B."/>
            <person name="O'neill K."/>
            <person name="Osman S."/>
            <person name="Parker S."/>
            <person name="Perrin D."/>
            <person name="Phunkhang P."/>
            <person name="Piqani B."/>
            <person name="Purcell S."/>
            <person name="Rachupka T."/>
            <person name="Ramasamy U."/>
            <person name="Rameau R."/>
            <person name="Ray V."/>
            <person name="Raymond C."/>
            <person name="Retta R."/>
            <person name="Richardson S."/>
            <person name="Rise C."/>
            <person name="Rodriguez J."/>
            <person name="Rogers J."/>
            <person name="Rogov P."/>
            <person name="Rutman M."/>
            <person name="Schupbach R."/>
            <person name="Seaman C."/>
            <person name="Settipalli S."/>
            <person name="Sharpe T."/>
            <person name="Sheridan J."/>
            <person name="Sherpa N."/>
            <person name="Shi J."/>
            <person name="Smirnov S."/>
            <person name="Smith C."/>
            <person name="Sougnez C."/>
            <person name="Spencer B."/>
            <person name="Stalker J."/>
            <person name="Stange-thomann N."/>
            <person name="Stavropoulos S."/>
            <person name="Stetson K."/>
            <person name="Stone C."/>
            <person name="Stone S."/>
            <person name="Stubbs M."/>
            <person name="Talamas J."/>
            <person name="Tchuinga P."/>
            <person name="Tenzing P."/>
            <person name="Tesfaye S."/>
            <person name="Theodore J."/>
            <person name="Thoulutsang Y."/>
            <person name="Topham K."/>
            <person name="Towey S."/>
            <person name="Tsamla T."/>
            <person name="Tsomo N."/>
            <person name="Vallee D."/>
            <person name="Vassiliev H."/>
            <person name="Venkataraman V."/>
            <person name="Vinson J."/>
            <person name="Vo A."/>
            <person name="Wade C."/>
            <person name="Wang S."/>
            <person name="Wangchuk T."/>
            <person name="Wangdi T."/>
            <person name="Whittaker C."/>
            <person name="Wilkinson J."/>
            <person name="Wu Y."/>
            <person name="Wyman D."/>
            <person name="Yadav S."/>
            <person name="Yang S."/>
            <person name="Yang X."/>
            <person name="Yeager S."/>
            <person name="Yee E."/>
            <person name="Young G."/>
            <person name="Zainoun J."/>
            <person name="Zembeck L."/>
            <person name="Zimmer A."/>
            <person name="Zody M."/>
            <person name="Lander E."/>
        </authorList>
    </citation>
    <scope>NUCLEOTIDE SEQUENCE [LARGE SCALE GENOMIC DNA]</scope>
</reference>
<dbReference type="Proteomes" id="UP000007875">
    <property type="component" value="Unassembled WGS sequence"/>
</dbReference>
<reference evidence="1" key="2">
    <citation type="submission" date="2025-08" db="UniProtKB">
        <authorList>
            <consortium name="Ensembl"/>
        </authorList>
    </citation>
    <scope>IDENTIFICATION</scope>
</reference>
<accession>H2ZCY5</accession>
<evidence type="ECO:0000313" key="1">
    <source>
        <dbReference type="Ensembl" id="ENSCSAVP00000015451.1"/>
    </source>
</evidence>
<dbReference type="AlphaFoldDB" id="H2ZCY5"/>
<evidence type="ECO:0000313" key="2">
    <source>
        <dbReference type="Proteomes" id="UP000007875"/>
    </source>
</evidence>
<reference evidence="1" key="3">
    <citation type="submission" date="2025-09" db="UniProtKB">
        <authorList>
            <consortium name="Ensembl"/>
        </authorList>
    </citation>
    <scope>IDENTIFICATION</scope>
</reference>
<organism evidence="1 2">
    <name type="scientific">Ciona savignyi</name>
    <name type="common">Pacific transparent sea squirt</name>
    <dbReference type="NCBI Taxonomy" id="51511"/>
    <lineage>
        <taxon>Eukaryota</taxon>
        <taxon>Metazoa</taxon>
        <taxon>Chordata</taxon>
        <taxon>Tunicata</taxon>
        <taxon>Ascidiacea</taxon>
        <taxon>Phlebobranchia</taxon>
        <taxon>Cionidae</taxon>
        <taxon>Ciona</taxon>
    </lineage>
</organism>
<sequence length="105" mass="12178">MECVYREGESTGFVRFDHLGHTCNASKGYIRPSVWLRYGGITRDWLVESMLSQPCKFESKKIHTEFTPEIVRLHNVIQKMHMAASLLKEKFEFSFSVHCVSGHDL</sequence>
<dbReference type="GeneTree" id="ENSGT00530000067045"/>
<protein>
    <submittedName>
        <fullName evidence="1">Uncharacterized protein</fullName>
    </submittedName>
</protein>
<keyword evidence="2" id="KW-1185">Reference proteome</keyword>
<dbReference type="Ensembl" id="ENSCSAVT00000015629.1">
    <property type="protein sequence ID" value="ENSCSAVP00000015451.1"/>
    <property type="gene ID" value="ENSCSAVG00000009070.1"/>
</dbReference>